<dbReference type="AlphaFoldDB" id="A0AAJ1NEV9"/>
<sequence>MLNQELLEGIIKYRRTTGRNPDLLKLNPTYFRKILEELNYPKWLIKKKLTEMKKSIFGVKVELTDTVEKFELCKSRDRFL</sequence>
<dbReference type="Proteomes" id="UP001216801">
    <property type="component" value="Unassembled WGS sequence"/>
</dbReference>
<evidence type="ECO:0000313" key="2">
    <source>
        <dbReference type="Proteomes" id="UP001216801"/>
    </source>
</evidence>
<evidence type="ECO:0000313" key="1">
    <source>
        <dbReference type="EMBL" id="MDG0955891.1"/>
    </source>
</evidence>
<organism evidence="1 2">
    <name type="scientific">Bacillus paranthracis</name>
    <dbReference type="NCBI Taxonomy" id="2026186"/>
    <lineage>
        <taxon>Bacteria</taxon>
        <taxon>Bacillati</taxon>
        <taxon>Bacillota</taxon>
        <taxon>Bacilli</taxon>
        <taxon>Bacillales</taxon>
        <taxon>Bacillaceae</taxon>
        <taxon>Bacillus</taxon>
        <taxon>Bacillus cereus group</taxon>
    </lineage>
</organism>
<dbReference type="RefSeq" id="WP_277617130.1">
    <property type="nucleotide sequence ID" value="NZ_JARPRP010000031.1"/>
</dbReference>
<reference evidence="1" key="1">
    <citation type="submission" date="2023-03" db="EMBL/GenBank/DDBJ databases">
        <title>Genetic diversity of Bacillus cereus sensu lato isolates from Slovenia.</title>
        <authorList>
            <person name="Abdelli M."/>
        </authorList>
    </citation>
    <scope>NUCLEOTIDE SEQUENCE</scope>
    <source>
        <strain evidence="1">SIBC39</strain>
    </source>
</reference>
<gene>
    <name evidence="1" type="ORF">P6U19_25350</name>
</gene>
<protein>
    <submittedName>
        <fullName evidence="1">Uncharacterized protein</fullName>
    </submittedName>
</protein>
<comment type="caution">
    <text evidence="1">The sequence shown here is derived from an EMBL/GenBank/DDBJ whole genome shotgun (WGS) entry which is preliminary data.</text>
</comment>
<name>A0AAJ1NEV9_9BACI</name>
<dbReference type="EMBL" id="JARPRR010000030">
    <property type="protein sequence ID" value="MDG0955891.1"/>
    <property type="molecule type" value="Genomic_DNA"/>
</dbReference>
<accession>A0AAJ1NEV9</accession>
<proteinExistence type="predicted"/>